<dbReference type="PROSITE" id="PS01049">
    <property type="entry name" value="YJEF_C_1"/>
    <property type="match status" value="1"/>
</dbReference>
<dbReference type="RefSeq" id="WP_202766915.1">
    <property type="nucleotide sequence ID" value="NZ_JAESWA010000020.1"/>
</dbReference>
<dbReference type="InterPro" id="IPR029056">
    <property type="entry name" value="Ribokinase-like"/>
</dbReference>
<dbReference type="Gene3D" id="3.40.50.10260">
    <property type="entry name" value="YjeF N-terminal domain"/>
    <property type="match status" value="1"/>
</dbReference>
<dbReference type="SUPFAM" id="SSF64153">
    <property type="entry name" value="YjeF N-terminal domain-like"/>
    <property type="match status" value="1"/>
</dbReference>
<sequence>MIEVLGSEGCRAMDRKTIEILKMPSVLLMENAVFSMVKHFYHLDDILIICGVGNNGGDGVALARHLYFLNKKVRVIVVGSLDKASVDFVCNYNILKNLNVHIILINKDDLNIKTICRNTKIIVDCLFGTGLTRNLNEQYIKIVESMNSSPAYKISIDVPSGLNCDTGEVMGASVKADKTITFQTMKRGFLNYKALSYLGEVIIEPIGIPESILKEVSEGIVMTERADISSLIPKRERFGYKSDYGRVAIIAGSEEYSGAAYLTAQAAVKTGSGLVNLYTHRKIRDSMRNKLNEAMVGVYHLEEEIGEKINSAQVVAIGPGLGTTPEANKLINWVITNYTGKIVIDADGLNVLASQLDILNKCKGDIIVTPHLGEMARLTGKGIDDFNMNRIDIAKEFSNKYGVTVLLKGLYTVIAGENRVYVNPTGNSSMASGGMGDTLTGIIASLIGQGINILDAAKLGSYIHGYIGERLSEEMYSVSATSIIEKIPSYLKELTGG</sequence>
<feature type="binding site" evidence="18">
    <location>
        <position position="160"/>
    </location>
    <ligand>
        <name>K(+)</name>
        <dbReference type="ChEBI" id="CHEBI:29103"/>
    </ligand>
</feature>
<evidence type="ECO:0000313" key="22">
    <source>
        <dbReference type="EMBL" id="MBL4931530.1"/>
    </source>
</evidence>
<evidence type="ECO:0000256" key="1">
    <source>
        <dbReference type="ARBA" id="ARBA00000013"/>
    </source>
</evidence>
<organism evidence="22 23">
    <name type="scientific">Clostridium paridis</name>
    <dbReference type="NCBI Taxonomy" id="2803863"/>
    <lineage>
        <taxon>Bacteria</taxon>
        <taxon>Bacillati</taxon>
        <taxon>Bacillota</taxon>
        <taxon>Clostridia</taxon>
        <taxon>Eubacteriales</taxon>
        <taxon>Clostridiaceae</taxon>
        <taxon>Clostridium</taxon>
    </lineage>
</organism>
<dbReference type="PANTHER" id="PTHR12592">
    <property type="entry name" value="ATP-DEPENDENT (S)-NAD(P)H-HYDRATE DEHYDRATASE FAMILY MEMBER"/>
    <property type="match status" value="1"/>
</dbReference>
<comment type="function">
    <text evidence="17">Catalyzes the dehydration of the S-form of NAD(P)HX at the expense of ADP, which is converted to AMP. Together with NAD(P)HX epimerase, which catalyzes the epimerization of the S- and R-forms, the enzyme allows the repair of both epimers of NAD(P)HX, a damaged form of NAD(P)H that is a result of enzymatic or heat-dependent hydration.</text>
</comment>
<feature type="binding site" evidence="17">
    <location>
        <position position="259"/>
    </location>
    <ligand>
        <name>(6S)-NADPHX</name>
        <dbReference type="ChEBI" id="CHEBI:64076"/>
    </ligand>
</feature>
<dbReference type="InterPro" id="IPR017953">
    <property type="entry name" value="Carbohydrate_kinase_pred_CS"/>
</dbReference>
<evidence type="ECO:0000256" key="13">
    <source>
        <dbReference type="ARBA" id="ARBA00023268"/>
    </source>
</evidence>
<protein>
    <recommendedName>
        <fullName evidence="19">Bifunctional NAD(P)H-hydrate repair enzyme</fullName>
    </recommendedName>
    <alternativeName>
        <fullName evidence="19">Nicotinamide nucleotide repair protein</fullName>
    </alternativeName>
    <domain>
        <recommendedName>
            <fullName evidence="19">ADP-dependent (S)-NAD(P)H-hydrate dehydratase</fullName>
            <ecNumber evidence="19">4.2.1.136</ecNumber>
        </recommendedName>
        <alternativeName>
            <fullName evidence="19">ADP-dependent NAD(P)HX dehydratase</fullName>
        </alternativeName>
    </domain>
    <domain>
        <recommendedName>
            <fullName evidence="19">NAD(P)H-hydrate epimerase</fullName>
            <ecNumber evidence="19">5.1.99.6</ecNumber>
        </recommendedName>
    </domain>
</protein>
<dbReference type="GO" id="GO:0052856">
    <property type="term" value="F:NAD(P)HX epimerase activity"/>
    <property type="evidence" value="ECO:0007669"/>
    <property type="project" value="UniProtKB-UniRule"/>
</dbReference>
<dbReference type="PIRSF" id="PIRSF017184">
    <property type="entry name" value="Nnr"/>
    <property type="match status" value="1"/>
</dbReference>
<feature type="binding site" evidence="17">
    <location>
        <begin position="408"/>
        <end position="412"/>
    </location>
    <ligand>
        <name>AMP</name>
        <dbReference type="ChEBI" id="CHEBI:456215"/>
    </ligand>
</feature>
<feature type="binding site" evidence="17">
    <location>
        <position position="320"/>
    </location>
    <ligand>
        <name>(6S)-NADPHX</name>
        <dbReference type="ChEBI" id="CHEBI:64076"/>
    </ligand>
</feature>
<accession>A0A937K4S0</accession>
<comment type="catalytic activity">
    <reaction evidence="16 17 19">
        <text>(6S)-NADPHX + ADP = AMP + phosphate + NADPH + H(+)</text>
        <dbReference type="Rhea" id="RHEA:32235"/>
        <dbReference type="ChEBI" id="CHEBI:15378"/>
        <dbReference type="ChEBI" id="CHEBI:43474"/>
        <dbReference type="ChEBI" id="CHEBI:57783"/>
        <dbReference type="ChEBI" id="CHEBI:64076"/>
        <dbReference type="ChEBI" id="CHEBI:456215"/>
        <dbReference type="ChEBI" id="CHEBI:456216"/>
        <dbReference type="EC" id="4.2.1.136"/>
    </reaction>
</comment>
<dbReference type="AlphaFoldDB" id="A0A937K4S0"/>
<evidence type="ECO:0000256" key="19">
    <source>
        <dbReference type="PIRNR" id="PIRNR017184"/>
    </source>
</evidence>
<gene>
    <name evidence="17" type="primary">nnrD</name>
    <name evidence="18" type="synonym">nnrE</name>
    <name evidence="22" type="ORF">JK634_06915</name>
</gene>
<dbReference type="Gene3D" id="3.40.1190.20">
    <property type="match status" value="1"/>
</dbReference>
<dbReference type="Pfam" id="PF01256">
    <property type="entry name" value="Carb_kinase"/>
    <property type="match status" value="1"/>
</dbReference>
<dbReference type="SUPFAM" id="SSF53613">
    <property type="entry name" value="Ribokinase-like"/>
    <property type="match status" value="1"/>
</dbReference>
<dbReference type="InterPro" id="IPR030677">
    <property type="entry name" value="Nnr"/>
</dbReference>
<evidence type="ECO:0000259" key="21">
    <source>
        <dbReference type="PROSITE" id="PS51385"/>
    </source>
</evidence>
<dbReference type="GO" id="GO:0046496">
    <property type="term" value="P:nicotinamide nucleotide metabolic process"/>
    <property type="evidence" value="ECO:0007669"/>
    <property type="project" value="UniProtKB-UniRule"/>
</dbReference>
<dbReference type="InterPro" id="IPR000631">
    <property type="entry name" value="CARKD"/>
</dbReference>
<dbReference type="GO" id="GO:0052855">
    <property type="term" value="F:ADP-dependent NAD(P)H-hydrate dehydratase activity"/>
    <property type="evidence" value="ECO:0007669"/>
    <property type="project" value="UniProtKB-UniRule"/>
</dbReference>
<keyword evidence="13" id="KW-0511">Multifunctional enzyme</keyword>
<feature type="binding site" evidence="18">
    <location>
        <position position="55"/>
    </location>
    <ligand>
        <name>K(+)</name>
        <dbReference type="ChEBI" id="CHEBI:29103"/>
    </ligand>
</feature>
<comment type="caution">
    <text evidence="22">The sequence shown here is derived from an EMBL/GenBank/DDBJ whole genome shotgun (WGS) entry which is preliminary data.</text>
</comment>
<evidence type="ECO:0000256" key="10">
    <source>
        <dbReference type="ARBA" id="ARBA00023027"/>
    </source>
</evidence>
<evidence type="ECO:0000256" key="12">
    <source>
        <dbReference type="ARBA" id="ARBA00023239"/>
    </source>
</evidence>
<dbReference type="GO" id="GO:0110051">
    <property type="term" value="P:metabolite repair"/>
    <property type="evidence" value="ECO:0007669"/>
    <property type="project" value="TreeGrafter"/>
</dbReference>
<evidence type="ECO:0000256" key="9">
    <source>
        <dbReference type="ARBA" id="ARBA00022958"/>
    </source>
</evidence>
<dbReference type="PROSITE" id="PS51383">
    <property type="entry name" value="YJEF_C_3"/>
    <property type="match status" value="1"/>
</dbReference>
<evidence type="ECO:0000256" key="4">
    <source>
        <dbReference type="ARBA" id="ARBA00009524"/>
    </source>
</evidence>
<comment type="function">
    <text evidence="14 19">Bifunctional enzyme that catalyzes the epimerization of the S- and R-forms of NAD(P)HX and the dehydration of the S-form of NAD(P)HX at the expense of ADP, which is converted to AMP. This allows the repair of both epimers of NAD(P)HX, a damaged form of NAD(P)H that is a result of enzymatic or heat-dependent hydration.</text>
</comment>
<proteinExistence type="inferred from homology"/>
<comment type="cofactor">
    <cofactor evidence="17">
        <name>Mg(2+)</name>
        <dbReference type="ChEBI" id="CHEBI:18420"/>
    </cofactor>
</comment>
<dbReference type="InterPro" id="IPR004443">
    <property type="entry name" value="YjeF_N_dom"/>
</dbReference>
<evidence type="ECO:0000256" key="3">
    <source>
        <dbReference type="ARBA" id="ARBA00006001"/>
    </source>
</evidence>
<dbReference type="NCBIfam" id="TIGR00197">
    <property type="entry name" value="yjeF_nterm"/>
    <property type="match status" value="1"/>
</dbReference>
<keyword evidence="6 17" id="KW-0547">Nucleotide-binding</keyword>
<keyword evidence="12 17" id="KW-0456">Lyase</keyword>
<comment type="catalytic activity">
    <reaction evidence="2 18 19">
        <text>(6R)-NADPHX = (6S)-NADPHX</text>
        <dbReference type="Rhea" id="RHEA:32227"/>
        <dbReference type="ChEBI" id="CHEBI:64076"/>
        <dbReference type="ChEBI" id="CHEBI:64077"/>
        <dbReference type="EC" id="5.1.99.6"/>
    </reaction>
</comment>
<dbReference type="Proteomes" id="UP000623681">
    <property type="component" value="Unassembled WGS sequence"/>
</dbReference>
<evidence type="ECO:0000259" key="20">
    <source>
        <dbReference type="PROSITE" id="PS51383"/>
    </source>
</evidence>
<comment type="cofactor">
    <cofactor evidence="18 19">
        <name>K(+)</name>
        <dbReference type="ChEBI" id="CHEBI:29103"/>
    </cofactor>
    <text evidence="18 19">Binds 1 potassium ion per subunit.</text>
</comment>
<dbReference type="PROSITE" id="PS01050">
    <property type="entry name" value="YJEF_C_2"/>
    <property type="match status" value="1"/>
</dbReference>
<evidence type="ECO:0000256" key="8">
    <source>
        <dbReference type="ARBA" id="ARBA00022857"/>
    </source>
</evidence>
<dbReference type="NCBIfam" id="TIGR00196">
    <property type="entry name" value="yjeF_cterm"/>
    <property type="match status" value="1"/>
</dbReference>
<dbReference type="HAMAP" id="MF_01965">
    <property type="entry name" value="NADHX_dehydratase"/>
    <property type="match status" value="1"/>
</dbReference>
<evidence type="ECO:0000256" key="18">
    <source>
        <dbReference type="HAMAP-Rule" id="MF_01966"/>
    </source>
</evidence>
<feature type="binding site" evidence="18">
    <location>
        <begin position="128"/>
        <end position="134"/>
    </location>
    <ligand>
        <name>(6S)-NADPHX</name>
        <dbReference type="ChEBI" id="CHEBI:64076"/>
    </ligand>
</feature>
<feature type="binding site" evidence="17">
    <location>
        <position position="371"/>
    </location>
    <ligand>
        <name>(6S)-NADPHX</name>
        <dbReference type="ChEBI" id="CHEBI:64076"/>
    </ligand>
</feature>
<feature type="binding site" evidence="18">
    <location>
        <begin position="54"/>
        <end position="58"/>
    </location>
    <ligand>
        <name>(6S)-NADPHX</name>
        <dbReference type="ChEBI" id="CHEBI:64076"/>
    </ligand>
</feature>
<feature type="binding site" evidence="18">
    <location>
        <position position="157"/>
    </location>
    <ligand>
        <name>(6S)-NADPHX</name>
        <dbReference type="ChEBI" id="CHEBI:64076"/>
    </ligand>
</feature>
<dbReference type="GO" id="GO:0046872">
    <property type="term" value="F:metal ion binding"/>
    <property type="evidence" value="ECO:0007669"/>
    <property type="project" value="UniProtKB-UniRule"/>
</dbReference>
<evidence type="ECO:0000256" key="7">
    <source>
        <dbReference type="ARBA" id="ARBA00022840"/>
    </source>
</evidence>
<dbReference type="HAMAP" id="MF_01966">
    <property type="entry name" value="NADHX_epimerase"/>
    <property type="match status" value="1"/>
</dbReference>
<keyword evidence="5 18" id="KW-0479">Metal-binding</keyword>
<dbReference type="PROSITE" id="PS51385">
    <property type="entry name" value="YJEF_N"/>
    <property type="match status" value="1"/>
</dbReference>
<dbReference type="EC" id="5.1.99.6" evidence="19"/>
<comment type="function">
    <text evidence="18">Catalyzes the epimerization of the S- and R-forms of NAD(P)HX, a damaged form of NAD(P)H that is a result of enzymatic or heat-dependent hydration. This is a prerequisite for the S-specific NAD(P)H-hydrate dehydratase to allow the repair of both epimers of NAD(P)HX.</text>
</comment>
<feature type="binding site" evidence="18">
    <location>
        <position position="124"/>
    </location>
    <ligand>
        <name>K(+)</name>
        <dbReference type="ChEBI" id="CHEBI:29103"/>
    </ligand>
</feature>
<evidence type="ECO:0000256" key="6">
    <source>
        <dbReference type="ARBA" id="ARBA00022741"/>
    </source>
</evidence>
<evidence type="ECO:0000256" key="14">
    <source>
        <dbReference type="ARBA" id="ARBA00025153"/>
    </source>
</evidence>
<feature type="binding site" evidence="17">
    <location>
        <position position="437"/>
    </location>
    <ligand>
        <name>(6S)-NADPHX</name>
        <dbReference type="ChEBI" id="CHEBI:64076"/>
    </ligand>
</feature>
<comment type="catalytic activity">
    <reaction evidence="15 17 19">
        <text>(6S)-NADHX + ADP = AMP + phosphate + NADH + H(+)</text>
        <dbReference type="Rhea" id="RHEA:32223"/>
        <dbReference type="ChEBI" id="CHEBI:15378"/>
        <dbReference type="ChEBI" id="CHEBI:43474"/>
        <dbReference type="ChEBI" id="CHEBI:57945"/>
        <dbReference type="ChEBI" id="CHEBI:64074"/>
        <dbReference type="ChEBI" id="CHEBI:456215"/>
        <dbReference type="ChEBI" id="CHEBI:456216"/>
        <dbReference type="EC" id="4.2.1.136"/>
    </reaction>
</comment>
<evidence type="ECO:0000256" key="5">
    <source>
        <dbReference type="ARBA" id="ARBA00022723"/>
    </source>
</evidence>
<evidence type="ECO:0000256" key="15">
    <source>
        <dbReference type="ARBA" id="ARBA00048238"/>
    </source>
</evidence>
<dbReference type="CDD" id="cd01171">
    <property type="entry name" value="YXKO-related"/>
    <property type="match status" value="1"/>
</dbReference>
<evidence type="ECO:0000256" key="16">
    <source>
        <dbReference type="ARBA" id="ARBA00049209"/>
    </source>
</evidence>
<evidence type="ECO:0000313" key="23">
    <source>
        <dbReference type="Proteomes" id="UP000623681"/>
    </source>
</evidence>
<comment type="similarity">
    <text evidence="4 19">In the C-terminal section; belongs to the NnrD/CARKD family.</text>
</comment>
<comment type="similarity">
    <text evidence="18">Belongs to the NnrE/AIBP family.</text>
</comment>
<keyword evidence="10 17" id="KW-0520">NAD</keyword>
<evidence type="ECO:0000256" key="17">
    <source>
        <dbReference type="HAMAP-Rule" id="MF_01965"/>
    </source>
</evidence>
<comment type="subunit">
    <text evidence="17">Homotetramer.</text>
</comment>
<keyword evidence="8 17" id="KW-0521">NADP</keyword>
<evidence type="ECO:0000256" key="11">
    <source>
        <dbReference type="ARBA" id="ARBA00023235"/>
    </source>
</evidence>
<feature type="domain" description="YjeF C-terminal" evidence="20">
    <location>
        <begin position="224"/>
        <end position="494"/>
    </location>
</feature>
<keyword evidence="9 18" id="KW-0630">Potassium</keyword>
<dbReference type="PANTHER" id="PTHR12592:SF0">
    <property type="entry name" value="ATP-DEPENDENT (S)-NAD(P)H-HYDRATE DEHYDRATASE"/>
    <property type="match status" value="1"/>
</dbReference>
<comment type="catalytic activity">
    <reaction evidence="1 18 19">
        <text>(6R)-NADHX = (6S)-NADHX</text>
        <dbReference type="Rhea" id="RHEA:32215"/>
        <dbReference type="ChEBI" id="CHEBI:64074"/>
        <dbReference type="ChEBI" id="CHEBI:64075"/>
        <dbReference type="EC" id="5.1.99.6"/>
    </reaction>
</comment>
<feature type="binding site" evidence="17">
    <location>
        <position position="436"/>
    </location>
    <ligand>
        <name>AMP</name>
        <dbReference type="ChEBI" id="CHEBI:456215"/>
    </ligand>
</feature>
<dbReference type="InterPro" id="IPR036652">
    <property type="entry name" value="YjeF_N_dom_sf"/>
</dbReference>
<keyword evidence="7 17" id="KW-0067">ATP-binding</keyword>
<keyword evidence="11 18" id="KW-0413">Isomerase</keyword>
<name>A0A937K4S0_9CLOT</name>
<dbReference type="EMBL" id="JAESWA010000020">
    <property type="protein sequence ID" value="MBL4931530.1"/>
    <property type="molecule type" value="Genomic_DNA"/>
</dbReference>
<feature type="domain" description="YjeF N-terminal" evidence="21">
    <location>
        <begin position="10"/>
        <end position="214"/>
    </location>
</feature>
<feature type="binding site" evidence="18">
    <location>
        <position position="139"/>
    </location>
    <ligand>
        <name>(6S)-NADPHX</name>
        <dbReference type="ChEBI" id="CHEBI:64076"/>
    </ligand>
</feature>
<dbReference type="EC" id="4.2.1.136" evidence="19"/>
<evidence type="ECO:0000256" key="2">
    <source>
        <dbReference type="ARBA" id="ARBA00000909"/>
    </source>
</evidence>
<keyword evidence="23" id="KW-1185">Reference proteome</keyword>
<dbReference type="Pfam" id="PF03853">
    <property type="entry name" value="YjeF_N"/>
    <property type="match status" value="1"/>
</dbReference>
<comment type="similarity">
    <text evidence="3 19">In the N-terminal section; belongs to the NnrE/AIBP family.</text>
</comment>
<dbReference type="GO" id="GO:0005524">
    <property type="term" value="F:ATP binding"/>
    <property type="evidence" value="ECO:0007669"/>
    <property type="project" value="UniProtKB-UniRule"/>
</dbReference>
<comment type="similarity">
    <text evidence="17">Belongs to the NnrD/CARKD family.</text>
</comment>
<reference evidence="22" key="1">
    <citation type="submission" date="2021-01" db="EMBL/GenBank/DDBJ databases">
        <title>Genome public.</title>
        <authorList>
            <person name="Liu C."/>
            <person name="Sun Q."/>
        </authorList>
    </citation>
    <scope>NUCLEOTIDE SEQUENCE</scope>
    <source>
        <strain evidence="22">YIM B02565</strain>
    </source>
</reference>